<evidence type="ECO:0000259" key="2">
    <source>
        <dbReference type="SMART" id="SM01324"/>
    </source>
</evidence>
<dbReference type="AlphaFoldDB" id="A0A8I0AL63"/>
<dbReference type="Proteomes" id="UP000615234">
    <property type="component" value="Unassembled WGS sequence"/>
</dbReference>
<dbReference type="SMART" id="SM01324">
    <property type="entry name" value="YARHG"/>
    <property type="match status" value="1"/>
</dbReference>
<organism evidence="3 4">
    <name type="scientific">Coprococcus hominis</name>
    <name type="common">ex Liu et al. 2022</name>
    <dbReference type="NCBI Taxonomy" id="2763039"/>
    <lineage>
        <taxon>Bacteria</taxon>
        <taxon>Bacillati</taxon>
        <taxon>Bacillota</taxon>
        <taxon>Clostridia</taxon>
        <taxon>Lachnospirales</taxon>
        <taxon>Lachnospiraceae</taxon>
        <taxon>Coprococcus</taxon>
    </lineage>
</organism>
<protein>
    <submittedName>
        <fullName evidence="3">YARHG domain-containing protein</fullName>
    </submittedName>
</protein>
<proteinExistence type="predicted"/>
<feature type="domain" description="YARHG" evidence="2">
    <location>
        <begin position="305"/>
        <end position="391"/>
    </location>
</feature>
<evidence type="ECO:0000256" key="1">
    <source>
        <dbReference type="SAM" id="MobiDB-lite"/>
    </source>
</evidence>
<feature type="region of interest" description="Disordered" evidence="1">
    <location>
        <begin position="1"/>
        <end position="67"/>
    </location>
</feature>
<evidence type="ECO:0000313" key="4">
    <source>
        <dbReference type="Proteomes" id="UP000615234"/>
    </source>
</evidence>
<name>A0A8I0AL63_9FIRM</name>
<dbReference type="RefSeq" id="WP_186847930.1">
    <property type="nucleotide sequence ID" value="NZ_JACOOX010000006.1"/>
</dbReference>
<dbReference type="EMBL" id="JACOOX010000006">
    <property type="protein sequence ID" value="MBC5663632.1"/>
    <property type="molecule type" value="Genomic_DNA"/>
</dbReference>
<evidence type="ECO:0000313" key="3">
    <source>
        <dbReference type="EMBL" id="MBC5663632.1"/>
    </source>
</evidence>
<dbReference type="InterPro" id="IPR038434">
    <property type="entry name" value="YARHG_sf"/>
</dbReference>
<dbReference type="InterPro" id="IPR025582">
    <property type="entry name" value="YARHG_dom"/>
</dbReference>
<keyword evidence="4" id="KW-1185">Reference proteome</keyword>
<reference evidence="3 4" key="1">
    <citation type="submission" date="2020-08" db="EMBL/GenBank/DDBJ databases">
        <title>Genome public.</title>
        <authorList>
            <person name="Liu C."/>
            <person name="Sun Q."/>
        </authorList>
    </citation>
    <scope>NUCLEOTIDE SEQUENCE [LARGE SCALE GENOMIC DNA]</scope>
    <source>
        <strain evidence="3 4">NSJ-10</strain>
    </source>
</reference>
<dbReference type="Gene3D" id="1.20.58.1690">
    <property type="match status" value="1"/>
</dbReference>
<accession>A0A8I0AL63</accession>
<feature type="compositionally biased region" description="Low complexity" evidence="1">
    <location>
        <begin position="43"/>
        <end position="66"/>
    </location>
</feature>
<sequence length="396" mass="44582">MALAGSLMGCSFSLKKDSDGSSKKTETTVAEETGKTDETAGMDTGSDTETSEEASSAAGSDGKAAALPEEKEVGFGTGEMPEAYSDNMVVDSKMSGKVQTKDGEVVYHLPYIDYESTACENVYTQIEKLGNDYMAKAGTEYTDCIAIGYEWSVYQDLLSVVVRVDFDANEYTDFYVYTIDLRKDVLLSKDDVLAYLDIDENSYEKNVQDAMDSCFTNTYKDMEGTDSFLKETYNWTIALSNVRDAVPYVDEDGELCVVGKIYSVAGPSYYPRQLSVDNLEDECEYSGRAYESFYYNPTSEDDSSDDYILPYSDSEYLTEDDLDGLTPDEIRLACNELYARHGRKFKDADYQAYFNSKSWYHGTVEPDDFDDTAVFNQYELANRDFIIEYEKEKGYK</sequence>
<gene>
    <name evidence="3" type="ORF">H8S09_12250</name>
</gene>
<comment type="caution">
    <text evidence="3">The sequence shown here is derived from an EMBL/GenBank/DDBJ whole genome shotgun (WGS) entry which is preliminary data.</text>
</comment>
<feature type="compositionally biased region" description="Basic and acidic residues" evidence="1">
    <location>
        <begin position="14"/>
        <end position="38"/>
    </location>
</feature>
<dbReference type="Pfam" id="PF13308">
    <property type="entry name" value="YARHG"/>
    <property type="match status" value="1"/>
</dbReference>